<sequence>MRTWICAGAAAWAVGLGWAQAPLREADLKAEVLLRVLLFVQWPQDRANPAQALELCVLEDDALSASLLKQPQRQVGSRSVRIRPASPARLDGCHVAYVGESLPRIPPSQPVLLVSDRFGMVNKGVMVNLHADGGAPGFDIGLVAARQAGIDFSARLLRLARYVKDE</sequence>
<dbReference type="InterPro" id="IPR025293">
    <property type="entry name" value="YfiR/HmsC-like"/>
</dbReference>
<organism evidence="1 2">
    <name type="scientific">Caldimonas aquatica</name>
    <dbReference type="NCBI Taxonomy" id="376175"/>
    <lineage>
        <taxon>Bacteria</taxon>
        <taxon>Pseudomonadati</taxon>
        <taxon>Pseudomonadota</taxon>
        <taxon>Betaproteobacteria</taxon>
        <taxon>Burkholderiales</taxon>
        <taxon>Sphaerotilaceae</taxon>
        <taxon>Caldimonas</taxon>
    </lineage>
</organism>
<protein>
    <submittedName>
        <fullName evidence="1">YfiR family protein</fullName>
    </submittedName>
</protein>
<proteinExistence type="predicted"/>
<reference evidence="1" key="1">
    <citation type="submission" date="2022-10" db="EMBL/GenBank/DDBJ databases">
        <title>Complete genome sequence of Schlegelella aquatica LMG 23380.</title>
        <authorList>
            <person name="Musilova J."/>
            <person name="Kourilova X."/>
            <person name="Bezdicek M."/>
            <person name="Hermankova K."/>
            <person name="Obruca S."/>
            <person name="Sedlar K."/>
        </authorList>
    </citation>
    <scope>NUCLEOTIDE SEQUENCE</scope>
    <source>
        <strain evidence="1">LMG 23380</strain>
    </source>
</reference>
<keyword evidence="2" id="KW-1185">Reference proteome</keyword>
<dbReference type="RefSeq" id="WP_264893018.1">
    <property type="nucleotide sequence ID" value="NZ_CP110257.1"/>
</dbReference>
<accession>A0ABY6MTE0</accession>
<dbReference type="EMBL" id="CP110257">
    <property type="protein sequence ID" value="UZD55260.1"/>
    <property type="molecule type" value="Genomic_DNA"/>
</dbReference>
<dbReference type="Proteomes" id="UP001163266">
    <property type="component" value="Chromosome"/>
</dbReference>
<evidence type="ECO:0000313" key="2">
    <source>
        <dbReference type="Proteomes" id="UP001163266"/>
    </source>
</evidence>
<name>A0ABY6MTE0_9BURK</name>
<evidence type="ECO:0000313" key="1">
    <source>
        <dbReference type="EMBL" id="UZD55260.1"/>
    </source>
</evidence>
<gene>
    <name evidence="1" type="ORF">OMP39_01290</name>
</gene>
<dbReference type="Pfam" id="PF13689">
    <property type="entry name" value="DUF4154"/>
    <property type="match status" value="1"/>
</dbReference>